<proteinExistence type="predicted"/>
<dbReference type="STRING" id="1123062.SAMN02745775_101764"/>
<dbReference type="AlphaFoldDB" id="A0A1I3XY93"/>
<evidence type="ECO:0000313" key="2">
    <source>
        <dbReference type="Proteomes" id="UP000199473"/>
    </source>
</evidence>
<name>A0A1I3XY93_9PROT</name>
<accession>A0A1I3XY93</accession>
<evidence type="ECO:0000313" key="1">
    <source>
        <dbReference type="EMBL" id="SFK24514.1"/>
    </source>
</evidence>
<dbReference type="EMBL" id="FOSQ01000001">
    <property type="protein sequence ID" value="SFK24514.1"/>
    <property type="molecule type" value="Genomic_DNA"/>
</dbReference>
<dbReference type="Proteomes" id="UP000199473">
    <property type="component" value="Unassembled WGS sequence"/>
</dbReference>
<dbReference type="RefSeq" id="WP_281244495.1">
    <property type="nucleotide sequence ID" value="NZ_FOSQ01000001.1"/>
</dbReference>
<evidence type="ECO:0008006" key="3">
    <source>
        <dbReference type="Google" id="ProtNLM"/>
    </source>
</evidence>
<reference evidence="1 2" key="1">
    <citation type="submission" date="2016-10" db="EMBL/GenBank/DDBJ databases">
        <authorList>
            <person name="de Groot N.N."/>
        </authorList>
    </citation>
    <scope>NUCLEOTIDE SEQUENCE [LARGE SCALE GENOMIC DNA]</scope>
    <source>
        <strain evidence="1 2">DSM 19981</strain>
    </source>
</reference>
<keyword evidence="2" id="KW-1185">Reference proteome</keyword>
<sequence>MPGARTDAAFDRWLRQELSRLYDSALSEPVPPELLRLLKESDGG</sequence>
<gene>
    <name evidence="1" type="ORF">SAMN02745775_101764</name>
</gene>
<protein>
    <recommendedName>
        <fullName evidence="3">Anti-sigma factor NepR domain-containing protein</fullName>
    </recommendedName>
</protein>
<organism evidence="1 2">
    <name type="scientific">Falsiroseomonas stagni DSM 19981</name>
    <dbReference type="NCBI Taxonomy" id="1123062"/>
    <lineage>
        <taxon>Bacteria</taxon>
        <taxon>Pseudomonadati</taxon>
        <taxon>Pseudomonadota</taxon>
        <taxon>Alphaproteobacteria</taxon>
        <taxon>Acetobacterales</taxon>
        <taxon>Roseomonadaceae</taxon>
        <taxon>Falsiroseomonas</taxon>
    </lineage>
</organism>